<evidence type="ECO:0000256" key="2">
    <source>
        <dbReference type="ARBA" id="ARBA00005628"/>
    </source>
</evidence>
<evidence type="ECO:0000256" key="7">
    <source>
        <dbReference type="ARBA" id="ARBA00031828"/>
    </source>
</evidence>
<dbReference type="InterPro" id="IPR036412">
    <property type="entry name" value="HAD-like_sf"/>
</dbReference>
<feature type="compositionally biased region" description="Basic and acidic residues" evidence="8">
    <location>
        <begin position="13"/>
        <end position="27"/>
    </location>
</feature>
<keyword evidence="6" id="KW-0119">Carbohydrate metabolism</keyword>
<proteinExistence type="inferred from homology"/>
<dbReference type="AlphaFoldDB" id="A0A927EX03"/>
<dbReference type="Gene3D" id="3.40.50.1000">
    <property type="entry name" value="HAD superfamily/HAD-like"/>
    <property type="match status" value="1"/>
</dbReference>
<dbReference type="PANTHER" id="PTHR42891:SF1">
    <property type="entry name" value="D-GLYCERO-BETA-D-MANNO-HEPTOSE-1,7-BISPHOSPHATE 7-PHOSPHATASE"/>
    <property type="match status" value="1"/>
</dbReference>
<evidence type="ECO:0000313" key="9">
    <source>
        <dbReference type="EMBL" id="MBD3931196.1"/>
    </source>
</evidence>
<dbReference type="GO" id="GO:0016791">
    <property type="term" value="F:phosphatase activity"/>
    <property type="evidence" value="ECO:0007669"/>
    <property type="project" value="InterPro"/>
</dbReference>
<accession>A0A927EX03</accession>
<organism evidence="9 10">
    <name type="scientific">Streptomyces chumphonensis</name>
    <dbReference type="NCBI Taxonomy" id="1214925"/>
    <lineage>
        <taxon>Bacteria</taxon>
        <taxon>Bacillati</taxon>
        <taxon>Actinomycetota</taxon>
        <taxon>Actinomycetes</taxon>
        <taxon>Kitasatosporales</taxon>
        <taxon>Streptomycetaceae</taxon>
        <taxon>Streptomyces</taxon>
    </lineage>
</organism>
<evidence type="ECO:0000256" key="5">
    <source>
        <dbReference type="ARBA" id="ARBA00022801"/>
    </source>
</evidence>
<dbReference type="PANTHER" id="PTHR42891">
    <property type="entry name" value="D-GLYCERO-BETA-D-MANNO-HEPTOSE-1,7-BISPHOSPHATE 7-PHOSPHATASE"/>
    <property type="match status" value="1"/>
</dbReference>
<dbReference type="GO" id="GO:0005737">
    <property type="term" value="C:cytoplasm"/>
    <property type="evidence" value="ECO:0007669"/>
    <property type="project" value="UniProtKB-SubCell"/>
</dbReference>
<protein>
    <recommendedName>
        <fullName evidence="7">D,D-heptose 1,7-bisphosphate phosphatase</fullName>
    </recommendedName>
</protein>
<evidence type="ECO:0000256" key="3">
    <source>
        <dbReference type="ARBA" id="ARBA00022490"/>
    </source>
</evidence>
<evidence type="ECO:0000256" key="8">
    <source>
        <dbReference type="SAM" id="MobiDB-lite"/>
    </source>
</evidence>
<dbReference type="Proteomes" id="UP000632289">
    <property type="component" value="Unassembled WGS sequence"/>
</dbReference>
<dbReference type="InterPro" id="IPR006543">
    <property type="entry name" value="Histidinol-phos"/>
</dbReference>
<evidence type="ECO:0000256" key="4">
    <source>
        <dbReference type="ARBA" id="ARBA00022723"/>
    </source>
</evidence>
<evidence type="ECO:0000256" key="1">
    <source>
        <dbReference type="ARBA" id="ARBA00004496"/>
    </source>
</evidence>
<comment type="subcellular location">
    <subcellularLocation>
        <location evidence="1">Cytoplasm</location>
    </subcellularLocation>
</comment>
<dbReference type="Pfam" id="PF13242">
    <property type="entry name" value="Hydrolase_like"/>
    <property type="match status" value="1"/>
</dbReference>
<evidence type="ECO:0000313" key="10">
    <source>
        <dbReference type="Proteomes" id="UP000632289"/>
    </source>
</evidence>
<keyword evidence="3" id="KW-0963">Cytoplasm</keyword>
<evidence type="ECO:0000256" key="6">
    <source>
        <dbReference type="ARBA" id="ARBA00023277"/>
    </source>
</evidence>
<dbReference type="SUPFAM" id="SSF56784">
    <property type="entry name" value="HAD-like"/>
    <property type="match status" value="1"/>
</dbReference>
<dbReference type="InterPro" id="IPR023214">
    <property type="entry name" value="HAD_sf"/>
</dbReference>
<dbReference type="InterPro" id="IPR006549">
    <property type="entry name" value="HAD-SF_hydro_IIIA"/>
</dbReference>
<keyword evidence="4" id="KW-0479">Metal-binding</keyword>
<gene>
    <name evidence="9" type="ORF">IF129_06430</name>
</gene>
<reference evidence="9" key="1">
    <citation type="submission" date="2020-09" db="EMBL/GenBank/DDBJ databases">
        <title>Secondary metabolite and genome analysis of marine Streptomyces chumphonensis KK1-2T.</title>
        <authorList>
            <person name="Phongsopitanun W."/>
            <person name="Kanchanasin P."/>
            <person name="Pittayakhajonwut P."/>
            <person name="Suwanborirux K."/>
            <person name="Tanasupawat S."/>
        </authorList>
    </citation>
    <scope>NUCLEOTIDE SEQUENCE</scope>
    <source>
        <strain evidence="9">KK1-2</strain>
    </source>
</reference>
<keyword evidence="5 9" id="KW-0378">Hydrolase</keyword>
<comment type="similarity">
    <text evidence="2">Belongs to the GmhB family.</text>
</comment>
<dbReference type="GO" id="GO:0046872">
    <property type="term" value="F:metal ion binding"/>
    <property type="evidence" value="ECO:0007669"/>
    <property type="project" value="UniProtKB-KW"/>
</dbReference>
<dbReference type="GO" id="GO:0005975">
    <property type="term" value="P:carbohydrate metabolic process"/>
    <property type="evidence" value="ECO:0007669"/>
    <property type="project" value="InterPro"/>
</dbReference>
<dbReference type="InterPro" id="IPR004446">
    <property type="entry name" value="Heptose_bisP_phosphatase"/>
</dbReference>
<feature type="region of interest" description="Disordered" evidence="8">
    <location>
        <begin position="1"/>
        <end position="27"/>
    </location>
</feature>
<comment type="caution">
    <text evidence="9">The sequence shown here is derived from an EMBL/GenBank/DDBJ whole genome shotgun (WGS) entry which is preliminary data.</text>
</comment>
<dbReference type="NCBIfam" id="TIGR01656">
    <property type="entry name" value="Histidinol-ppas"/>
    <property type="match status" value="1"/>
</dbReference>
<dbReference type="NCBIfam" id="TIGR01662">
    <property type="entry name" value="HAD-SF-IIIA"/>
    <property type="match status" value="1"/>
</dbReference>
<name>A0A927EX03_9ACTN</name>
<dbReference type="EMBL" id="JACXYU010000002">
    <property type="protein sequence ID" value="MBD3931196.1"/>
    <property type="molecule type" value="Genomic_DNA"/>
</dbReference>
<sequence>MRRAVVTGGPRPARAEEPLRDGGAARRPGEAVRVRAVLFDRDGTLVADVPGNTDWRRVEPMPTAREALERVRVRGLRTAVVTNQSALGRGGLRWPELRRINARVEELLGPLDAWVVCPHDRDFGCRCRKPRPGLVIEAARRLGVRPQECAVIGDIGSDMAAARAAGAPSVLVPTAQTSAEDVAAAPMVAPDLLSAVRAVLGERT</sequence>
<keyword evidence="10" id="KW-1185">Reference proteome</keyword>